<dbReference type="Proteomes" id="UP000709295">
    <property type="component" value="Unassembled WGS sequence"/>
</dbReference>
<protein>
    <submittedName>
        <fullName evidence="2">Uncharacterized protein</fullName>
    </submittedName>
</protein>
<dbReference type="AlphaFoldDB" id="A0A8J5MDH4"/>
<keyword evidence="3" id="KW-1185">Reference proteome</keyword>
<reference evidence="2" key="1">
    <citation type="submission" date="2021-01" db="EMBL/GenBank/DDBJ databases">
        <title>Phytophthora aleatoria, a newly-described species from Pinus radiata is distinct from Phytophthora cactorum isolates based on comparative genomics.</title>
        <authorList>
            <person name="Mcdougal R."/>
            <person name="Panda P."/>
            <person name="Williams N."/>
            <person name="Studholme D.J."/>
        </authorList>
    </citation>
    <scope>NUCLEOTIDE SEQUENCE</scope>
    <source>
        <strain evidence="2">NZFS 4037</strain>
    </source>
</reference>
<evidence type="ECO:0000256" key="1">
    <source>
        <dbReference type="SAM" id="MobiDB-lite"/>
    </source>
</evidence>
<sequence>MISGADSLEKEAHGSTQSAAKRVKSGKQMKFDYDRTAAKWKPPVTASEAVAALDENPPSSVSELSGHYLLGNLERRTGFGI</sequence>
<feature type="region of interest" description="Disordered" evidence="1">
    <location>
        <begin position="1"/>
        <end position="27"/>
    </location>
</feature>
<evidence type="ECO:0000313" key="2">
    <source>
        <dbReference type="EMBL" id="KAG6947986.1"/>
    </source>
</evidence>
<accession>A0A8J5MDH4</accession>
<name>A0A8J5MDH4_9STRA</name>
<proteinExistence type="predicted"/>
<evidence type="ECO:0000313" key="3">
    <source>
        <dbReference type="Proteomes" id="UP000709295"/>
    </source>
</evidence>
<comment type="caution">
    <text evidence="2">The sequence shown here is derived from an EMBL/GenBank/DDBJ whole genome shotgun (WGS) entry which is preliminary data.</text>
</comment>
<gene>
    <name evidence="2" type="ORF">JG688_00015299</name>
</gene>
<dbReference type="EMBL" id="JAENGY010001628">
    <property type="protein sequence ID" value="KAG6947986.1"/>
    <property type="molecule type" value="Genomic_DNA"/>
</dbReference>
<organism evidence="2 3">
    <name type="scientific">Phytophthora aleatoria</name>
    <dbReference type="NCBI Taxonomy" id="2496075"/>
    <lineage>
        <taxon>Eukaryota</taxon>
        <taxon>Sar</taxon>
        <taxon>Stramenopiles</taxon>
        <taxon>Oomycota</taxon>
        <taxon>Peronosporomycetes</taxon>
        <taxon>Peronosporales</taxon>
        <taxon>Peronosporaceae</taxon>
        <taxon>Phytophthora</taxon>
    </lineage>
</organism>